<proteinExistence type="predicted"/>
<evidence type="ECO:0000256" key="1">
    <source>
        <dbReference type="SAM" id="MobiDB-lite"/>
    </source>
</evidence>
<feature type="region of interest" description="Disordered" evidence="1">
    <location>
        <begin position="174"/>
        <end position="248"/>
    </location>
</feature>
<keyword evidence="4" id="KW-1185">Reference proteome</keyword>
<gene>
    <name evidence="3" type="ORF">GCM10023258_26400</name>
</gene>
<evidence type="ECO:0000313" key="3">
    <source>
        <dbReference type="EMBL" id="GAA5029745.1"/>
    </source>
</evidence>
<keyword evidence="2" id="KW-0472">Membrane</keyword>
<feature type="transmembrane region" description="Helical" evidence="2">
    <location>
        <begin position="75"/>
        <end position="97"/>
    </location>
</feature>
<dbReference type="RefSeq" id="WP_345507959.1">
    <property type="nucleotide sequence ID" value="NZ_BAABIW010000017.1"/>
</dbReference>
<dbReference type="Proteomes" id="UP001500427">
    <property type="component" value="Unassembled WGS sequence"/>
</dbReference>
<reference evidence="4" key="1">
    <citation type="journal article" date="2019" name="Int. J. Syst. Evol. Microbiol.">
        <title>The Global Catalogue of Microorganisms (GCM) 10K type strain sequencing project: providing services to taxonomists for standard genome sequencing and annotation.</title>
        <authorList>
            <consortium name="The Broad Institute Genomics Platform"/>
            <consortium name="The Broad Institute Genome Sequencing Center for Infectious Disease"/>
            <person name="Wu L."/>
            <person name="Ma J."/>
        </authorList>
    </citation>
    <scope>NUCLEOTIDE SEQUENCE [LARGE SCALE GENOMIC DNA]</scope>
    <source>
        <strain evidence="4">JCM 17687</strain>
    </source>
</reference>
<dbReference type="EMBL" id="BAABIW010000017">
    <property type="protein sequence ID" value="GAA5029745.1"/>
    <property type="molecule type" value="Genomic_DNA"/>
</dbReference>
<sequence>MGTVRHALGGRWPATGAALLGILLVVPSVASPTWEMSVADREHGSLLSRQWEWSWGRVRLTGLEGVELSDQWNPVGLAVLLVVLAAAVVGVAAWALRFSPWGQAVALVAVGLLAGRVLTTVSARLGRSLNEVDRGAAGLTVQTDMTSAGSLESAAAVVLVVALVLLVAATVLDPGRTRPGPGATPVPSATPATDPAPAGTRSGVAGLRPVGEHLTASPVSFDETRAGAAHSTDGTPTPGPPGRTGERS</sequence>
<organism evidence="3 4">
    <name type="scientific">Terrabacter aeriphilus</name>
    <dbReference type="NCBI Taxonomy" id="515662"/>
    <lineage>
        <taxon>Bacteria</taxon>
        <taxon>Bacillati</taxon>
        <taxon>Actinomycetota</taxon>
        <taxon>Actinomycetes</taxon>
        <taxon>Micrococcales</taxon>
        <taxon>Intrasporangiaceae</taxon>
        <taxon>Terrabacter</taxon>
    </lineage>
</organism>
<evidence type="ECO:0008006" key="5">
    <source>
        <dbReference type="Google" id="ProtNLM"/>
    </source>
</evidence>
<keyword evidence="2" id="KW-1133">Transmembrane helix</keyword>
<evidence type="ECO:0000313" key="4">
    <source>
        <dbReference type="Proteomes" id="UP001500427"/>
    </source>
</evidence>
<name>A0ABP9JEQ1_9MICO</name>
<feature type="transmembrane region" description="Helical" evidence="2">
    <location>
        <begin position="104"/>
        <end position="125"/>
    </location>
</feature>
<feature type="compositionally biased region" description="Low complexity" evidence="1">
    <location>
        <begin position="174"/>
        <end position="200"/>
    </location>
</feature>
<feature type="transmembrane region" description="Helical" evidence="2">
    <location>
        <begin position="153"/>
        <end position="172"/>
    </location>
</feature>
<protein>
    <recommendedName>
        <fullName evidence="5">Trp biosynthesis-associated membrane protein</fullName>
    </recommendedName>
</protein>
<keyword evidence="2" id="KW-0812">Transmembrane</keyword>
<accession>A0ABP9JEQ1</accession>
<comment type="caution">
    <text evidence="3">The sequence shown here is derived from an EMBL/GenBank/DDBJ whole genome shotgun (WGS) entry which is preliminary data.</text>
</comment>
<evidence type="ECO:0000256" key="2">
    <source>
        <dbReference type="SAM" id="Phobius"/>
    </source>
</evidence>